<proteinExistence type="predicted"/>
<sequence length="145" mass="16712">MVDLLIDQNTRTWNKGLINGLFVEEDAELIKRIPLSRVAKEDSLYCHTPHQVNTLEPVHAVWSVPELGEVWDVGEEWCFRSEVEFTDVKELLSWMIAEGVHVHYLAYARPFLSSLISPLDLLRCSTELVSSMFYSVGTRFENRLS</sequence>
<comment type="caution">
    <text evidence="1">The sequence shown here is derived from an EMBL/GenBank/DDBJ whole genome shotgun (WGS) entry which is preliminary data.</text>
</comment>
<name>A0AAW0LQH4_QUESU</name>
<dbReference type="Proteomes" id="UP000237347">
    <property type="component" value="Unassembled WGS sequence"/>
</dbReference>
<accession>A0AAW0LQH4</accession>
<reference evidence="1 2" key="1">
    <citation type="journal article" date="2018" name="Sci. Data">
        <title>The draft genome sequence of cork oak.</title>
        <authorList>
            <person name="Ramos A.M."/>
            <person name="Usie A."/>
            <person name="Barbosa P."/>
            <person name="Barros P.M."/>
            <person name="Capote T."/>
            <person name="Chaves I."/>
            <person name="Simoes F."/>
            <person name="Abreu I."/>
            <person name="Carrasquinho I."/>
            <person name="Faro C."/>
            <person name="Guimaraes J.B."/>
            <person name="Mendonca D."/>
            <person name="Nobrega F."/>
            <person name="Rodrigues L."/>
            <person name="Saibo N.J.M."/>
            <person name="Varela M.C."/>
            <person name="Egas C."/>
            <person name="Matos J."/>
            <person name="Miguel C.M."/>
            <person name="Oliveira M.M."/>
            <person name="Ricardo C.P."/>
            <person name="Goncalves S."/>
        </authorList>
    </citation>
    <scope>NUCLEOTIDE SEQUENCE [LARGE SCALE GENOMIC DNA]</scope>
    <source>
        <strain evidence="2">cv. HL8</strain>
    </source>
</reference>
<protein>
    <submittedName>
        <fullName evidence="1">Uncharacterized protein</fullName>
    </submittedName>
</protein>
<keyword evidence="2" id="KW-1185">Reference proteome</keyword>
<evidence type="ECO:0000313" key="1">
    <source>
        <dbReference type="EMBL" id="KAK7853372.1"/>
    </source>
</evidence>
<organism evidence="1 2">
    <name type="scientific">Quercus suber</name>
    <name type="common">Cork oak</name>
    <dbReference type="NCBI Taxonomy" id="58331"/>
    <lineage>
        <taxon>Eukaryota</taxon>
        <taxon>Viridiplantae</taxon>
        <taxon>Streptophyta</taxon>
        <taxon>Embryophyta</taxon>
        <taxon>Tracheophyta</taxon>
        <taxon>Spermatophyta</taxon>
        <taxon>Magnoliopsida</taxon>
        <taxon>eudicotyledons</taxon>
        <taxon>Gunneridae</taxon>
        <taxon>Pentapetalae</taxon>
        <taxon>rosids</taxon>
        <taxon>fabids</taxon>
        <taxon>Fagales</taxon>
        <taxon>Fagaceae</taxon>
        <taxon>Quercus</taxon>
    </lineage>
</organism>
<dbReference type="EMBL" id="PKMF04000066">
    <property type="protein sequence ID" value="KAK7853372.1"/>
    <property type="molecule type" value="Genomic_DNA"/>
</dbReference>
<dbReference type="AlphaFoldDB" id="A0AAW0LQH4"/>
<evidence type="ECO:0000313" key="2">
    <source>
        <dbReference type="Proteomes" id="UP000237347"/>
    </source>
</evidence>
<gene>
    <name evidence="1" type="ORF">CFP56_036093</name>
</gene>